<comment type="caution">
    <text evidence="2">The sequence shown here is derived from an EMBL/GenBank/DDBJ whole genome shotgun (WGS) entry which is preliminary data.</text>
</comment>
<organism evidence="2 3">
    <name type="scientific">Pyxicephalus adspersus</name>
    <name type="common">African bullfrog</name>
    <dbReference type="NCBI Taxonomy" id="30357"/>
    <lineage>
        <taxon>Eukaryota</taxon>
        <taxon>Metazoa</taxon>
        <taxon>Chordata</taxon>
        <taxon>Craniata</taxon>
        <taxon>Vertebrata</taxon>
        <taxon>Euteleostomi</taxon>
        <taxon>Amphibia</taxon>
        <taxon>Batrachia</taxon>
        <taxon>Anura</taxon>
        <taxon>Neobatrachia</taxon>
        <taxon>Ranoidea</taxon>
        <taxon>Pyxicephalidae</taxon>
        <taxon>Pyxicephalinae</taxon>
        <taxon>Pyxicephalus</taxon>
    </lineage>
</organism>
<reference evidence="2" key="1">
    <citation type="thesis" date="2020" institute="ProQuest LLC" country="789 East Eisenhower Parkway, Ann Arbor, MI, USA">
        <title>Comparative Genomics and Chromosome Evolution.</title>
        <authorList>
            <person name="Mudd A.B."/>
        </authorList>
    </citation>
    <scope>NUCLEOTIDE SEQUENCE</scope>
    <source>
        <strain evidence="2">1538</strain>
        <tissue evidence="2">Blood</tissue>
    </source>
</reference>
<name>A0AAV2ZIU0_PYXAD</name>
<evidence type="ECO:0000313" key="3">
    <source>
        <dbReference type="Proteomes" id="UP001181693"/>
    </source>
</evidence>
<dbReference type="EMBL" id="DYDO01000013">
    <property type="protein sequence ID" value="DBA13854.1"/>
    <property type="molecule type" value="Genomic_DNA"/>
</dbReference>
<keyword evidence="3" id="KW-1185">Reference proteome</keyword>
<protein>
    <submittedName>
        <fullName evidence="2">Uncharacterized protein</fullName>
    </submittedName>
</protein>
<dbReference type="Proteomes" id="UP001181693">
    <property type="component" value="Unassembled WGS sequence"/>
</dbReference>
<feature type="region of interest" description="Disordered" evidence="1">
    <location>
        <begin position="22"/>
        <end position="97"/>
    </location>
</feature>
<feature type="compositionally biased region" description="Polar residues" evidence="1">
    <location>
        <begin position="40"/>
        <end position="52"/>
    </location>
</feature>
<evidence type="ECO:0000256" key="1">
    <source>
        <dbReference type="SAM" id="MobiDB-lite"/>
    </source>
</evidence>
<evidence type="ECO:0000313" key="2">
    <source>
        <dbReference type="EMBL" id="DBA13854.1"/>
    </source>
</evidence>
<accession>A0AAV2ZIU0</accession>
<feature type="compositionally biased region" description="Low complexity" evidence="1">
    <location>
        <begin position="84"/>
        <end position="97"/>
    </location>
</feature>
<sequence>MFCEIPFIESKGFTKLLQLTDRHKIPKSTPSPSKRHRAANVQTGPTTGQANPKTDFFSCIQIPDHSQEFRRSNRGAESPGGAQGAIATQTGAKQQHK</sequence>
<gene>
    <name evidence="2" type="ORF">GDO54_004886</name>
</gene>
<dbReference type="AlphaFoldDB" id="A0AAV2ZIU0"/>
<proteinExistence type="predicted"/>